<dbReference type="SUPFAM" id="SSF56024">
    <property type="entry name" value="Phospholipase D/nuclease"/>
    <property type="match status" value="1"/>
</dbReference>
<dbReference type="RefSeq" id="WP_269285314.1">
    <property type="nucleotide sequence ID" value="NZ_JAPVOI010000005.1"/>
</dbReference>
<evidence type="ECO:0000313" key="3">
    <source>
        <dbReference type="Proteomes" id="UP001079430"/>
    </source>
</evidence>
<feature type="region of interest" description="Disordered" evidence="1">
    <location>
        <begin position="1"/>
        <end position="27"/>
    </location>
</feature>
<evidence type="ECO:0000256" key="1">
    <source>
        <dbReference type="SAM" id="MobiDB-lite"/>
    </source>
</evidence>
<organism evidence="2 3">
    <name type="scientific">Sinorhizobium psoraleae</name>
    <dbReference type="NCBI Taxonomy" id="520838"/>
    <lineage>
        <taxon>Bacteria</taxon>
        <taxon>Pseudomonadati</taxon>
        <taxon>Pseudomonadota</taxon>
        <taxon>Alphaproteobacteria</taxon>
        <taxon>Hyphomicrobiales</taxon>
        <taxon>Rhizobiaceae</taxon>
        <taxon>Sinorhizobium/Ensifer group</taxon>
        <taxon>Sinorhizobium</taxon>
    </lineage>
</organism>
<accession>A0ABT4KNX6</accession>
<proteinExistence type="predicted"/>
<keyword evidence="3" id="KW-1185">Reference proteome</keyword>
<evidence type="ECO:0000313" key="2">
    <source>
        <dbReference type="EMBL" id="MCZ4093534.1"/>
    </source>
</evidence>
<sequence>MRVAPGGPEGPSVASNPSIYRQQDSQSGSETEVWCEINLVVKDPLAPLRVSDDAAEHSILIGIYDFTAPYMEDLLLAAMARNVKVSLMLDIDVVAIKFQTALADSGFEAGHPSFD</sequence>
<dbReference type="EMBL" id="JAPVOI010000005">
    <property type="protein sequence ID" value="MCZ4093534.1"/>
    <property type="molecule type" value="Genomic_DNA"/>
</dbReference>
<dbReference type="Proteomes" id="UP001079430">
    <property type="component" value="Unassembled WGS sequence"/>
</dbReference>
<feature type="compositionally biased region" description="Polar residues" evidence="1">
    <location>
        <begin position="13"/>
        <end position="27"/>
    </location>
</feature>
<dbReference type="Gene3D" id="3.30.870.10">
    <property type="entry name" value="Endonuclease Chain A"/>
    <property type="match status" value="1"/>
</dbReference>
<protein>
    <submittedName>
        <fullName evidence="2">Uncharacterized protein</fullName>
    </submittedName>
</protein>
<comment type="caution">
    <text evidence="2">The sequence shown here is derived from an EMBL/GenBank/DDBJ whole genome shotgun (WGS) entry which is preliminary data.</text>
</comment>
<reference evidence="2" key="1">
    <citation type="submission" date="2022-10" db="EMBL/GenBank/DDBJ databases">
        <title>Whole genome sequencing of three plant growth promoting bacteria isolated from Vachellia tortilis subsp. raddiana in Morocco.</title>
        <authorList>
            <person name="Hnini M."/>
            <person name="Zouagui R."/>
            <person name="Zouagui H."/>
            <person name="Chemao Elfihri M.-W."/>
            <person name="Ibrahimi A."/>
            <person name="Sbabou L."/>
            <person name="Aurag J."/>
        </authorList>
    </citation>
    <scope>NUCLEOTIDE SEQUENCE</scope>
    <source>
        <strain evidence="2">LMR678</strain>
    </source>
</reference>
<name>A0ABT4KNX6_9HYPH</name>
<gene>
    <name evidence="2" type="ORF">O3W52_27310</name>
</gene>